<gene>
    <name evidence="2" type="ORF">AWZ03_012990</name>
</gene>
<dbReference type="EMBL" id="LSRL02000534">
    <property type="protein sequence ID" value="TDG40593.1"/>
    <property type="molecule type" value="Genomic_DNA"/>
</dbReference>
<dbReference type="Proteomes" id="UP000295192">
    <property type="component" value="Unassembled WGS sequence"/>
</dbReference>
<feature type="region of interest" description="Disordered" evidence="1">
    <location>
        <begin position="273"/>
        <end position="363"/>
    </location>
</feature>
<dbReference type="OrthoDB" id="8197684at2759"/>
<dbReference type="KEGG" id="dnv:108655679"/>
<sequence>MDSPRERDDKKRIKQLTLQNGVVKEEKRVVRQFHKQCKSEFLEENDYVAIDPNKLSNECHEEIQNFDSDTHDAWIVQCPRGISISSLVGKRIKLPGRRFVGDIQVRSTDYERPLTRSIGYVNSKGKYAVRSIPVAGHMVVSKRLNMETPDALDNGETNASPKTVGPQKFRLPVRHPFFGRDYKMRVDVDKKTAKRLLNAQKMCAEATKQLSSTGNFYKIRQKLLASTQTLKQKEHDVRQSVLTGVAPKFLEKSEHPNYVDLLDSSDGETTIIQENEEEHPVKKKKSSKNNVDLSLEDNNTENPSKKLENDSEDNNVKKPSKKHKLENDSEDNAEKPSKKNKLEINSEDNAEKPSKKKKLQITIVERPSKKKRLDSIESTIQESAKRVEVY</sequence>
<name>A0A484AW38_DRONA</name>
<evidence type="ECO:0000313" key="3">
    <source>
        <dbReference type="Proteomes" id="UP000295192"/>
    </source>
</evidence>
<accession>A0A484AW38</accession>
<comment type="caution">
    <text evidence="2">The sequence shown here is derived from an EMBL/GenBank/DDBJ whole genome shotgun (WGS) entry which is preliminary data.</text>
</comment>
<evidence type="ECO:0000256" key="1">
    <source>
        <dbReference type="SAM" id="MobiDB-lite"/>
    </source>
</evidence>
<protein>
    <submittedName>
        <fullName evidence="2">Uncharacterized protein</fullName>
    </submittedName>
</protein>
<organism evidence="2 3">
    <name type="scientific">Drosophila navojoa</name>
    <name type="common">Fruit fly</name>
    <dbReference type="NCBI Taxonomy" id="7232"/>
    <lineage>
        <taxon>Eukaryota</taxon>
        <taxon>Metazoa</taxon>
        <taxon>Ecdysozoa</taxon>
        <taxon>Arthropoda</taxon>
        <taxon>Hexapoda</taxon>
        <taxon>Insecta</taxon>
        <taxon>Pterygota</taxon>
        <taxon>Neoptera</taxon>
        <taxon>Endopterygota</taxon>
        <taxon>Diptera</taxon>
        <taxon>Brachycera</taxon>
        <taxon>Muscomorpha</taxon>
        <taxon>Ephydroidea</taxon>
        <taxon>Drosophilidae</taxon>
        <taxon>Drosophila</taxon>
    </lineage>
</organism>
<evidence type="ECO:0000313" key="2">
    <source>
        <dbReference type="EMBL" id="TDG40593.1"/>
    </source>
</evidence>
<feature type="compositionally biased region" description="Basic and acidic residues" evidence="1">
    <location>
        <begin position="332"/>
        <end position="353"/>
    </location>
</feature>
<keyword evidence="3" id="KW-1185">Reference proteome</keyword>
<dbReference type="AlphaFoldDB" id="A0A484AW38"/>
<proteinExistence type="predicted"/>
<reference evidence="2 3" key="1">
    <citation type="journal article" date="2019" name="J. Hered.">
        <title>An Improved Genome Assembly for Drosophila navojoa, the Basal Species in the mojavensis Cluster.</title>
        <authorList>
            <person name="Vanderlinde T."/>
            <person name="Dupim E.G."/>
            <person name="Nazario-Yepiz N.O."/>
            <person name="Carvalho A.B."/>
        </authorList>
    </citation>
    <scope>NUCLEOTIDE SEQUENCE [LARGE SCALE GENOMIC DNA]</scope>
    <source>
        <strain evidence="2">Navoj_Jal97</strain>
        <tissue evidence="2">Whole organism</tissue>
    </source>
</reference>